<keyword evidence="6 8" id="KW-0411">Iron-sulfur</keyword>
<comment type="similarity">
    <text evidence="1">Belongs to the bacterial ribosomal protein bS1 family.</text>
</comment>
<dbReference type="PROSITE" id="PS50126">
    <property type="entry name" value="S1"/>
    <property type="match status" value="4"/>
</dbReference>
<dbReference type="Pfam" id="PF02401">
    <property type="entry name" value="LYTB"/>
    <property type="match status" value="1"/>
</dbReference>
<accession>L0K9A8</accession>
<evidence type="ECO:0000256" key="2">
    <source>
        <dbReference type="ARBA" id="ARBA00022485"/>
    </source>
</evidence>
<keyword evidence="3 8" id="KW-0479">Metal-binding</keyword>
<evidence type="ECO:0000256" key="4">
    <source>
        <dbReference type="ARBA" id="ARBA00022980"/>
    </source>
</evidence>
<dbReference type="GO" id="GO:0003729">
    <property type="term" value="F:mRNA binding"/>
    <property type="evidence" value="ECO:0007669"/>
    <property type="project" value="UniProtKB-ARBA"/>
</dbReference>
<keyword evidence="13" id="KW-1185">Reference proteome</keyword>
<dbReference type="SUPFAM" id="SSF50249">
    <property type="entry name" value="Nucleic acid-binding proteins"/>
    <property type="match status" value="4"/>
</dbReference>
<dbReference type="NCBIfam" id="NF005208">
    <property type="entry name" value="PRK06676.1"/>
    <property type="match status" value="1"/>
</dbReference>
<dbReference type="GO" id="GO:0003735">
    <property type="term" value="F:structural constituent of ribosome"/>
    <property type="evidence" value="ECO:0007669"/>
    <property type="project" value="TreeGrafter"/>
</dbReference>
<dbReference type="GO" id="GO:0005737">
    <property type="term" value="C:cytoplasm"/>
    <property type="evidence" value="ECO:0007669"/>
    <property type="project" value="UniProtKB-ARBA"/>
</dbReference>
<feature type="binding site" evidence="8">
    <location>
        <position position="231"/>
    </location>
    <ligand>
        <name>(2E)-4-hydroxy-3-methylbut-2-enyl diphosphate</name>
        <dbReference type="ChEBI" id="CHEBI:128753"/>
    </ligand>
</feature>
<dbReference type="PANTHER" id="PTHR10724">
    <property type="entry name" value="30S RIBOSOMAL PROTEIN S1"/>
    <property type="match status" value="1"/>
</dbReference>
<proteinExistence type="inferred from homology"/>
<dbReference type="GO" id="GO:0051745">
    <property type="term" value="F:4-hydroxy-3-methylbut-2-enyl diphosphate reductase activity"/>
    <property type="evidence" value="ECO:0007669"/>
    <property type="project" value="UniProtKB-UniRule"/>
</dbReference>
<dbReference type="NCBIfam" id="TIGR00216">
    <property type="entry name" value="ispH_lytB"/>
    <property type="match status" value="1"/>
</dbReference>
<dbReference type="InterPro" id="IPR003451">
    <property type="entry name" value="LytB/IspH"/>
</dbReference>
<feature type="binding site" evidence="8">
    <location>
        <position position="107"/>
    </location>
    <ligand>
        <name>[4Fe-4S] cluster</name>
        <dbReference type="ChEBI" id="CHEBI:49883"/>
    </ligand>
</feature>
<dbReference type="GO" id="GO:0051539">
    <property type="term" value="F:4 iron, 4 sulfur cluster binding"/>
    <property type="evidence" value="ECO:0007669"/>
    <property type="project" value="UniProtKB-UniRule"/>
</dbReference>
<evidence type="ECO:0000256" key="1">
    <source>
        <dbReference type="ARBA" id="ARBA00006767"/>
    </source>
</evidence>
<evidence type="ECO:0000256" key="5">
    <source>
        <dbReference type="ARBA" id="ARBA00023004"/>
    </source>
</evidence>
<dbReference type="eggNOG" id="COG0539">
    <property type="taxonomic scope" value="Bacteria"/>
</dbReference>
<dbReference type="AlphaFoldDB" id="L0K9A8"/>
<feature type="binding site" evidence="8">
    <location>
        <position position="85"/>
    </location>
    <ligand>
        <name>isopentenyl diphosphate</name>
        <dbReference type="ChEBI" id="CHEBI:128769"/>
    </ligand>
</feature>
<evidence type="ECO:0000313" key="12">
    <source>
        <dbReference type="EMBL" id="AGB40939.1"/>
    </source>
</evidence>
<protein>
    <recommendedName>
        <fullName evidence="8">4-hydroxy-3-methylbut-2-enyl diphosphate reductase</fullName>
        <shortName evidence="8">HMBPP reductase</shortName>
        <ecNumber evidence="8">1.17.7.4</ecNumber>
    </recommendedName>
</protein>
<dbReference type="Proteomes" id="UP000010880">
    <property type="component" value="Chromosome"/>
</dbReference>
<comment type="catalytic activity">
    <reaction evidence="8">
        <text>isopentenyl diphosphate + 2 oxidized [2Fe-2S]-[ferredoxin] + H2O = (2E)-4-hydroxy-3-methylbut-2-enyl diphosphate + 2 reduced [2Fe-2S]-[ferredoxin] + 2 H(+)</text>
        <dbReference type="Rhea" id="RHEA:24488"/>
        <dbReference type="Rhea" id="RHEA-COMP:10000"/>
        <dbReference type="Rhea" id="RHEA-COMP:10001"/>
        <dbReference type="ChEBI" id="CHEBI:15377"/>
        <dbReference type="ChEBI" id="CHEBI:15378"/>
        <dbReference type="ChEBI" id="CHEBI:33737"/>
        <dbReference type="ChEBI" id="CHEBI:33738"/>
        <dbReference type="ChEBI" id="CHEBI:128753"/>
        <dbReference type="ChEBI" id="CHEBI:128769"/>
        <dbReference type="EC" id="1.17.7.4"/>
    </reaction>
</comment>
<feature type="binding site" evidence="8">
    <location>
        <position position="229"/>
    </location>
    <ligand>
        <name>(2E)-4-hydroxy-3-methylbut-2-enyl diphosphate</name>
        <dbReference type="ChEBI" id="CHEBI:128753"/>
    </ligand>
</feature>
<sequence>MFGSVNLEGVEVMEIKVGERAGFCFGVDRAMDFALKEGKESKNSVHTLGPLIHNPQAVDKLKKADIKVIDQIDKVDDGTIIIRSHGVRPSIIEEAEDKDLDIINATCPFVQRVQEKAKQLYKDGYQVLISGDKDHPEVIGILGHTDNQAIVVEELSDCKEVKLKSKVGVVAQTTQSLNKLKKLVDYLLPQISDLKVHNTICTTTGQRQDEAARLAQDMDLMIVIGGYNSANTNRLAEICRENGAITHHIEQADELQVDWFSNIKKIGVTAGASTPNWIIKEVVSRMAEIKQDVEEKETTEESTTLTVGERVTGTIAQLTEDGAYIDIGAKTEGFIPNNEISSQRVASSEILSEGEEVEVEIVNPEGEDGHPILSKRKVDEEAAWAKVKEAYENEEIITAKVDREVKGGLVVNIGLRGFIPASHVAVDYVEDLSQFVGQELELKVIEVEEENNNVVLSRKAILEEELSKKKEEILNSLNKGDIVEGKVTKLVDFGAFVDLGGVEGLLHISEISWQRIEHPSKVLEEGQEIEVKVLEVNPTEERIALGYKQTQPDPWEQFDNKYDEGDKVTGKITKTVDFGAFMEVEPGVEGLIHISQLSHEHVANVEDVVTAGDEVEAEILNIDINERRVGLSIKELESAPASQGQPARQPKSRPNKRNNNRQQDKEKKNGTTIGDLVGDDLEDLFS</sequence>
<comment type="pathway">
    <text evidence="8">Isoprenoid biosynthesis; dimethylallyl diphosphate biosynthesis; dimethylallyl diphosphate from (2E)-4-hydroxy-3-methylbutenyl diphosphate: step 1/1.</text>
</comment>
<dbReference type="Gene3D" id="2.40.50.140">
    <property type="entry name" value="Nucleic acid-binding proteins"/>
    <property type="match status" value="4"/>
</dbReference>
<dbReference type="InterPro" id="IPR012340">
    <property type="entry name" value="NA-bd_OB-fold"/>
</dbReference>
<dbReference type="NCBIfam" id="NF000907">
    <property type="entry name" value="PRK00087.1"/>
    <property type="match status" value="1"/>
</dbReference>
<dbReference type="Pfam" id="PF00575">
    <property type="entry name" value="S1"/>
    <property type="match status" value="4"/>
</dbReference>
<feature type="binding site" evidence="8">
    <location>
        <position position="85"/>
    </location>
    <ligand>
        <name>(2E)-4-hydroxy-3-methylbut-2-enyl diphosphate</name>
        <dbReference type="ChEBI" id="CHEBI:128753"/>
    </ligand>
</feature>
<dbReference type="HAMAP" id="MF_00191">
    <property type="entry name" value="IspH"/>
    <property type="match status" value="1"/>
</dbReference>
<feature type="binding site" evidence="8">
    <location>
        <position position="85"/>
    </location>
    <ligand>
        <name>dimethylallyl diphosphate</name>
        <dbReference type="ChEBI" id="CHEBI:57623"/>
    </ligand>
</feature>
<organism evidence="12 13">
    <name type="scientific">Halobacteroides halobius (strain ATCC 35273 / DSM 5150 / MD-1)</name>
    <dbReference type="NCBI Taxonomy" id="748449"/>
    <lineage>
        <taxon>Bacteria</taxon>
        <taxon>Bacillati</taxon>
        <taxon>Bacillota</taxon>
        <taxon>Clostridia</taxon>
        <taxon>Halanaerobiales</taxon>
        <taxon>Halobacteroidaceae</taxon>
        <taxon>Halobacteroides</taxon>
    </lineage>
</organism>
<gene>
    <name evidence="8" type="primary">ispH</name>
    <name evidence="12" type="ordered locus">Halha_0978</name>
</gene>
<feature type="binding site" evidence="8">
    <location>
        <position position="135"/>
    </location>
    <ligand>
        <name>(2E)-4-hydroxy-3-methylbut-2-enyl diphosphate</name>
        <dbReference type="ChEBI" id="CHEBI:128753"/>
    </ligand>
</feature>
<keyword evidence="7" id="KW-0687">Ribonucleoprotein</keyword>
<feature type="binding site" evidence="8">
    <location>
        <position position="273"/>
    </location>
    <ligand>
        <name>dimethylallyl diphosphate</name>
        <dbReference type="ChEBI" id="CHEBI:57623"/>
    </ligand>
</feature>
<dbReference type="InterPro" id="IPR050437">
    <property type="entry name" value="Ribos_protein_bS1-like"/>
</dbReference>
<name>L0K9A8_HALHC</name>
<feature type="domain" description="S1 motif" evidence="11">
    <location>
        <begin position="308"/>
        <end position="376"/>
    </location>
</feature>
<keyword evidence="8" id="KW-0414">Isoprene biosynthesis</keyword>
<dbReference type="InterPro" id="IPR003029">
    <property type="entry name" value="S1_domain"/>
</dbReference>
<feature type="compositionally biased region" description="Acidic residues" evidence="10">
    <location>
        <begin position="677"/>
        <end position="686"/>
    </location>
</feature>
<feature type="binding site" evidence="8">
    <location>
        <position position="229"/>
    </location>
    <ligand>
        <name>isopentenyl diphosphate</name>
        <dbReference type="ChEBI" id="CHEBI:128769"/>
    </ligand>
</feature>
<feature type="domain" description="S1 motif" evidence="11">
    <location>
        <begin position="565"/>
        <end position="634"/>
    </location>
</feature>
<comment type="caution">
    <text evidence="8">Lacks conserved residue(s) required for the propagation of feature annotation.</text>
</comment>
<dbReference type="eggNOG" id="COG0761">
    <property type="taxonomic scope" value="Bacteria"/>
</dbReference>
<evidence type="ECO:0000259" key="11">
    <source>
        <dbReference type="PROSITE" id="PS50126"/>
    </source>
</evidence>
<dbReference type="GO" id="GO:0006412">
    <property type="term" value="P:translation"/>
    <property type="evidence" value="ECO:0007669"/>
    <property type="project" value="TreeGrafter"/>
</dbReference>
<comment type="cofactor">
    <cofactor evidence="8">
        <name>[4Fe-4S] cluster</name>
        <dbReference type="ChEBI" id="CHEBI:49883"/>
    </cofactor>
    <text evidence="8">Binds 1 [4Fe-4S] cluster per subunit.</text>
</comment>
<dbReference type="CDD" id="cd04465">
    <property type="entry name" value="S1_RPS1_repeat_ec2_hs2"/>
    <property type="match status" value="1"/>
</dbReference>
<feature type="binding site" evidence="8">
    <location>
        <position position="24"/>
    </location>
    <ligand>
        <name>[4Fe-4S] cluster</name>
        <dbReference type="ChEBI" id="CHEBI:49883"/>
    </ligand>
</feature>
<feature type="binding site" evidence="8">
    <location>
        <position position="201"/>
    </location>
    <ligand>
        <name>[4Fe-4S] cluster</name>
        <dbReference type="ChEBI" id="CHEBI:49883"/>
    </ligand>
</feature>
<comment type="pathway">
    <text evidence="8">Isoprenoid biosynthesis; isopentenyl diphosphate biosynthesis via DXP pathway; isopentenyl diphosphate from 1-deoxy-D-xylulose 5-phosphate: step 6/6.</text>
</comment>
<dbReference type="Gene3D" id="3.40.50.11270">
    <property type="match status" value="1"/>
</dbReference>
<dbReference type="GO" id="GO:0019288">
    <property type="term" value="P:isopentenyl diphosphate biosynthetic process, methylerythritol 4-phosphate pathway"/>
    <property type="evidence" value="ECO:0007669"/>
    <property type="project" value="UniProtKB-UniRule"/>
</dbReference>
<evidence type="ECO:0000256" key="3">
    <source>
        <dbReference type="ARBA" id="ARBA00022723"/>
    </source>
</evidence>
<dbReference type="GO" id="GO:0046872">
    <property type="term" value="F:metal ion binding"/>
    <property type="evidence" value="ECO:0007669"/>
    <property type="project" value="UniProtKB-KW"/>
</dbReference>
<dbReference type="PANTHER" id="PTHR10724:SF7">
    <property type="entry name" value="SMALL RIBOSOMAL SUBUNIT PROTEIN BS1C"/>
    <property type="match status" value="1"/>
</dbReference>
<dbReference type="PRINTS" id="PR00681">
    <property type="entry name" value="RIBOSOMALS1"/>
</dbReference>
<comment type="catalytic activity">
    <reaction evidence="8">
        <text>dimethylallyl diphosphate + 2 oxidized [2Fe-2S]-[ferredoxin] + H2O = (2E)-4-hydroxy-3-methylbut-2-enyl diphosphate + 2 reduced [2Fe-2S]-[ferredoxin] + 2 H(+)</text>
        <dbReference type="Rhea" id="RHEA:24825"/>
        <dbReference type="Rhea" id="RHEA-COMP:10000"/>
        <dbReference type="Rhea" id="RHEA-COMP:10001"/>
        <dbReference type="ChEBI" id="CHEBI:15377"/>
        <dbReference type="ChEBI" id="CHEBI:15378"/>
        <dbReference type="ChEBI" id="CHEBI:33737"/>
        <dbReference type="ChEBI" id="CHEBI:33738"/>
        <dbReference type="ChEBI" id="CHEBI:57623"/>
        <dbReference type="ChEBI" id="CHEBI:128753"/>
        <dbReference type="EC" id="1.17.7.4"/>
    </reaction>
</comment>
<keyword evidence="2 8" id="KW-0004">4Fe-4S</keyword>
<dbReference type="CDD" id="cd05688">
    <property type="entry name" value="S1_RPS1_repeat_ec3"/>
    <property type="match status" value="1"/>
</dbReference>
<dbReference type="PATRIC" id="fig|748449.3.peg.931"/>
<keyword evidence="5 8" id="KW-0408">Iron</keyword>
<feature type="binding site" evidence="8">
    <location>
        <position position="53"/>
    </location>
    <ligand>
        <name>(2E)-4-hydroxy-3-methylbut-2-enyl diphosphate</name>
        <dbReference type="ChEBI" id="CHEBI:128753"/>
    </ligand>
</feature>
<evidence type="ECO:0000256" key="6">
    <source>
        <dbReference type="ARBA" id="ARBA00023014"/>
    </source>
</evidence>
<feature type="binding site" evidence="8">
    <location>
        <position position="135"/>
    </location>
    <ligand>
        <name>isopentenyl diphosphate</name>
        <dbReference type="ChEBI" id="CHEBI:128769"/>
    </ligand>
</feature>
<feature type="domain" description="S1 motif" evidence="11">
    <location>
        <begin position="480"/>
        <end position="548"/>
    </location>
</feature>
<dbReference type="KEGG" id="hhl:Halha_0978"/>
<dbReference type="EMBL" id="CP003359">
    <property type="protein sequence ID" value="AGB40939.1"/>
    <property type="molecule type" value="Genomic_DNA"/>
</dbReference>
<dbReference type="STRING" id="748449.Halha_0978"/>
<feature type="binding site" evidence="8">
    <location>
        <position position="135"/>
    </location>
    <ligand>
        <name>dimethylallyl diphosphate</name>
        <dbReference type="ChEBI" id="CHEBI:57623"/>
    </ligand>
</feature>
<dbReference type="FunFam" id="2.40.50.140:FF:000051">
    <property type="entry name" value="RNA-binding transcriptional accessory protein"/>
    <property type="match status" value="1"/>
</dbReference>
<feature type="coiled-coil region" evidence="9">
    <location>
        <begin position="445"/>
        <end position="479"/>
    </location>
</feature>
<feature type="active site" description="Proton donor" evidence="8">
    <location>
        <position position="137"/>
    </location>
</feature>
<dbReference type="HOGENOM" id="CLU_015805_3_1_9"/>
<feature type="binding site" evidence="8">
    <location>
        <position position="173"/>
    </location>
    <ligand>
        <name>(2E)-4-hydroxy-3-methylbut-2-enyl diphosphate</name>
        <dbReference type="ChEBI" id="CHEBI:128753"/>
    </ligand>
</feature>
<dbReference type="GO" id="GO:0016114">
    <property type="term" value="P:terpenoid biosynthetic process"/>
    <property type="evidence" value="ECO:0007669"/>
    <property type="project" value="UniProtKB-UniRule"/>
</dbReference>
<dbReference type="UniPathway" id="UPA00059">
    <property type="reaction ID" value="UER00105"/>
</dbReference>
<dbReference type="UniPathway" id="UPA00056">
    <property type="reaction ID" value="UER00097"/>
</dbReference>
<feature type="binding site" evidence="8">
    <location>
        <position position="273"/>
    </location>
    <ligand>
        <name>isopentenyl diphosphate</name>
        <dbReference type="ChEBI" id="CHEBI:128769"/>
    </ligand>
</feature>
<feature type="binding site" evidence="8">
    <location>
        <position position="231"/>
    </location>
    <ligand>
        <name>dimethylallyl diphosphate</name>
        <dbReference type="ChEBI" id="CHEBI:57623"/>
    </ligand>
</feature>
<feature type="binding site" evidence="8">
    <location>
        <position position="53"/>
    </location>
    <ligand>
        <name>dimethylallyl diphosphate</name>
        <dbReference type="ChEBI" id="CHEBI:57623"/>
    </ligand>
</feature>
<dbReference type="EC" id="1.17.7.4" evidence="8"/>
<evidence type="ECO:0000256" key="7">
    <source>
        <dbReference type="ARBA" id="ARBA00023274"/>
    </source>
</evidence>
<comment type="function">
    <text evidence="8">Catalyzes the conversion of 1-hydroxy-2-methyl-2-(E)-butenyl 4-diphosphate (HMBPP) into a mixture of isopentenyl diphosphate (IPP) and dimethylallyl diphosphate (DMAPP). Acts in the terminal step of the DOXP/MEP pathway for isoprenoid precursor biosynthesis.</text>
</comment>
<comment type="similarity">
    <text evidence="8">Belongs to the IspH family.</text>
</comment>
<feature type="binding site" evidence="8">
    <location>
        <position position="53"/>
    </location>
    <ligand>
        <name>isopentenyl diphosphate</name>
        <dbReference type="ChEBI" id="CHEBI:128769"/>
    </ligand>
</feature>
<dbReference type="GO" id="GO:0050992">
    <property type="term" value="P:dimethylallyl diphosphate biosynthetic process"/>
    <property type="evidence" value="ECO:0007669"/>
    <property type="project" value="UniProtKB-UniRule"/>
</dbReference>
<keyword evidence="9" id="KW-0175">Coiled coil</keyword>
<feature type="binding site" evidence="8">
    <location>
        <position position="231"/>
    </location>
    <ligand>
        <name>isopentenyl diphosphate</name>
        <dbReference type="ChEBI" id="CHEBI:128769"/>
    </ligand>
</feature>
<feature type="binding site" evidence="8">
    <location>
        <position position="273"/>
    </location>
    <ligand>
        <name>(2E)-4-hydroxy-3-methylbut-2-enyl diphosphate</name>
        <dbReference type="ChEBI" id="CHEBI:128753"/>
    </ligand>
</feature>
<evidence type="ECO:0000256" key="10">
    <source>
        <dbReference type="SAM" id="MobiDB-lite"/>
    </source>
</evidence>
<feature type="domain" description="S1 motif" evidence="11">
    <location>
        <begin position="394"/>
        <end position="459"/>
    </location>
</feature>
<keyword evidence="4" id="KW-0689">Ribosomal protein</keyword>
<feature type="binding site" evidence="8">
    <location>
        <position position="229"/>
    </location>
    <ligand>
        <name>dimethylallyl diphosphate</name>
        <dbReference type="ChEBI" id="CHEBI:57623"/>
    </ligand>
</feature>
<reference evidence="13" key="1">
    <citation type="submission" date="2012-02" db="EMBL/GenBank/DDBJ databases">
        <title>The complete genome of Halobacteroides halobius DSM 5150.</title>
        <authorList>
            <person name="Lucas S."/>
            <person name="Copeland A."/>
            <person name="Lapidus A."/>
            <person name="Glavina del Rio T."/>
            <person name="Dalin E."/>
            <person name="Tice H."/>
            <person name="Bruce D."/>
            <person name="Goodwin L."/>
            <person name="Pitluck S."/>
            <person name="Peters L."/>
            <person name="Mikhailova N."/>
            <person name="Gu W."/>
            <person name="Kyrpides N."/>
            <person name="Mavromatis K."/>
            <person name="Ivanova N."/>
            <person name="Brettin T."/>
            <person name="Detter J.C."/>
            <person name="Han C."/>
            <person name="Larimer F."/>
            <person name="Land M."/>
            <person name="Hauser L."/>
            <person name="Markowitz V."/>
            <person name="Cheng J.-F."/>
            <person name="Hugenholtz P."/>
            <person name="Woyke T."/>
            <person name="Wu D."/>
            <person name="Tindall B."/>
            <person name="Pomrenke H."/>
            <person name="Brambilla E."/>
            <person name="Klenk H.-P."/>
            <person name="Eisen J.A."/>
        </authorList>
    </citation>
    <scope>NUCLEOTIDE SEQUENCE [LARGE SCALE GENOMIC DNA]</scope>
    <source>
        <strain evidence="13">ATCC 35273 / DSM 5150 / MD-1</strain>
    </source>
</reference>
<evidence type="ECO:0000256" key="9">
    <source>
        <dbReference type="SAM" id="Coils"/>
    </source>
</evidence>
<dbReference type="CDD" id="cd13944">
    <property type="entry name" value="lytB_ispH"/>
    <property type="match status" value="1"/>
</dbReference>
<dbReference type="InterPro" id="IPR035104">
    <property type="entry name" value="Ribosomal_protein_S1-like"/>
</dbReference>
<feature type="region of interest" description="Disordered" evidence="10">
    <location>
        <begin position="637"/>
        <end position="686"/>
    </location>
</feature>
<keyword evidence="8" id="KW-0560">Oxidoreductase</keyword>
<dbReference type="NCBIfam" id="NF002187">
    <property type="entry name" value="PRK01045.1-1"/>
    <property type="match status" value="1"/>
</dbReference>
<feature type="compositionally biased region" description="Basic residues" evidence="10">
    <location>
        <begin position="650"/>
        <end position="659"/>
    </location>
</feature>
<evidence type="ECO:0000313" key="13">
    <source>
        <dbReference type="Proteomes" id="UP000010880"/>
    </source>
</evidence>
<evidence type="ECO:0000256" key="8">
    <source>
        <dbReference type="HAMAP-Rule" id="MF_00191"/>
    </source>
</evidence>
<dbReference type="Gene3D" id="3.40.1010.20">
    <property type="entry name" value="4-hydroxy-3-methylbut-2-enyl diphosphate reductase, catalytic domain"/>
    <property type="match status" value="2"/>
</dbReference>
<dbReference type="SMART" id="SM00316">
    <property type="entry name" value="S1"/>
    <property type="match status" value="4"/>
</dbReference>